<evidence type="ECO:0000259" key="2">
    <source>
        <dbReference type="Pfam" id="PF20151"/>
    </source>
</evidence>
<comment type="caution">
    <text evidence="3">The sequence shown here is derived from an EMBL/GenBank/DDBJ whole genome shotgun (WGS) entry which is preliminary data.</text>
</comment>
<feature type="transmembrane region" description="Helical" evidence="1">
    <location>
        <begin position="223"/>
        <end position="240"/>
    </location>
</feature>
<feature type="transmembrane region" description="Helical" evidence="1">
    <location>
        <begin position="6"/>
        <end position="28"/>
    </location>
</feature>
<dbReference type="AlphaFoldDB" id="A0AAD7FEL3"/>
<feature type="transmembrane region" description="Helical" evidence="1">
    <location>
        <begin position="158"/>
        <end position="180"/>
    </location>
</feature>
<keyword evidence="1" id="KW-0472">Membrane</keyword>
<feature type="transmembrane region" description="Helical" evidence="1">
    <location>
        <begin position="192"/>
        <end position="211"/>
    </location>
</feature>
<accession>A0AAD7FEL3</accession>
<evidence type="ECO:0000313" key="3">
    <source>
        <dbReference type="EMBL" id="KAJ7619497.1"/>
    </source>
</evidence>
<gene>
    <name evidence="3" type="ORF">FB45DRAFT_1095770</name>
</gene>
<dbReference type="Proteomes" id="UP001221142">
    <property type="component" value="Unassembled WGS sequence"/>
</dbReference>
<dbReference type="EMBL" id="JARKIF010000018">
    <property type="protein sequence ID" value="KAJ7619497.1"/>
    <property type="molecule type" value="Genomic_DNA"/>
</dbReference>
<feature type="transmembrane region" description="Helical" evidence="1">
    <location>
        <begin position="115"/>
        <end position="138"/>
    </location>
</feature>
<name>A0AAD7FEL3_9AGAR</name>
<feature type="transmembrane region" description="Helical" evidence="1">
    <location>
        <begin position="81"/>
        <end position="103"/>
    </location>
</feature>
<keyword evidence="1" id="KW-1133">Transmembrane helix</keyword>
<feature type="transmembrane region" description="Helical" evidence="1">
    <location>
        <begin position="49"/>
        <end position="69"/>
    </location>
</feature>
<sequence>MDNSDLYDFQIVAYVDVAFLCLLVYDTLLQVSQEHLHIWKSRWSVIKCLYLWTRYAAYVDSSMAIVHRVDITTLPSSSCNSIGTFDTVFAGLGIGITEVILMIRTYALYGRSKKLVAFFVIMWLSLGGLSLWSVLRYTNSTAVDSGNSCDTNNSSSKMWIVCYVALLVGETIIVVAHANALDTEHAVVEIDIVSLTLWGALFTNGLSFFQYPSKRVTTFYRDGLFFYLAFLSVFIIDVVLKVTIARPALQNVADTPLRVLHSILACRLVIHLRQVAAEEESCPSTGQAKSPIMFAEIKGDSQSIV</sequence>
<dbReference type="Pfam" id="PF20151">
    <property type="entry name" value="DUF6533"/>
    <property type="match status" value="1"/>
</dbReference>
<protein>
    <recommendedName>
        <fullName evidence="2">DUF6533 domain-containing protein</fullName>
    </recommendedName>
</protein>
<evidence type="ECO:0000313" key="4">
    <source>
        <dbReference type="Proteomes" id="UP001221142"/>
    </source>
</evidence>
<dbReference type="InterPro" id="IPR045340">
    <property type="entry name" value="DUF6533"/>
</dbReference>
<keyword evidence="1" id="KW-0812">Transmembrane</keyword>
<keyword evidence="4" id="KW-1185">Reference proteome</keyword>
<proteinExistence type="predicted"/>
<organism evidence="3 4">
    <name type="scientific">Roridomyces roridus</name>
    <dbReference type="NCBI Taxonomy" id="1738132"/>
    <lineage>
        <taxon>Eukaryota</taxon>
        <taxon>Fungi</taxon>
        <taxon>Dikarya</taxon>
        <taxon>Basidiomycota</taxon>
        <taxon>Agaricomycotina</taxon>
        <taxon>Agaricomycetes</taxon>
        <taxon>Agaricomycetidae</taxon>
        <taxon>Agaricales</taxon>
        <taxon>Marasmiineae</taxon>
        <taxon>Mycenaceae</taxon>
        <taxon>Roridomyces</taxon>
    </lineage>
</organism>
<reference evidence="3" key="1">
    <citation type="submission" date="2023-03" db="EMBL/GenBank/DDBJ databases">
        <title>Massive genome expansion in bonnet fungi (Mycena s.s.) driven by repeated elements and novel gene families across ecological guilds.</title>
        <authorList>
            <consortium name="Lawrence Berkeley National Laboratory"/>
            <person name="Harder C.B."/>
            <person name="Miyauchi S."/>
            <person name="Viragh M."/>
            <person name="Kuo A."/>
            <person name="Thoen E."/>
            <person name="Andreopoulos B."/>
            <person name="Lu D."/>
            <person name="Skrede I."/>
            <person name="Drula E."/>
            <person name="Henrissat B."/>
            <person name="Morin E."/>
            <person name="Kohler A."/>
            <person name="Barry K."/>
            <person name="LaButti K."/>
            <person name="Morin E."/>
            <person name="Salamov A."/>
            <person name="Lipzen A."/>
            <person name="Mereny Z."/>
            <person name="Hegedus B."/>
            <person name="Baldrian P."/>
            <person name="Stursova M."/>
            <person name="Weitz H."/>
            <person name="Taylor A."/>
            <person name="Grigoriev I.V."/>
            <person name="Nagy L.G."/>
            <person name="Martin F."/>
            <person name="Kauserud H."/>
        </authorList>
    </citation>
    <scope>NUCLEOTIDE SEQUENCE</scope>
    <source>
        <strain evidence="3">9284</strain>
    </source>
</reference>
<evidence type="ECO:0000256" key="1">
    <source>
        <dbReference type="SAM" id="Phobius"/>
    </source>
</evidence>
<feature type="domain" description="DUF6533" evidence="2">
    <location>
        <begin position="14"/>
        <end position="57"/>
    </location>
</feature>